<evidence type="ECO:0000256" key="8">
    <source>
        <dbReference type="SAM" id="Phobius"/>
    </source>
</evidence>
<dbReference type="Proteomes" id="UP000524246">
    <property type="component" value="Unassembled WGS sequence"/>
</dbReference>
<feature type="transmembrane region" description="Helical" evidence="8">
    <location>
        <begin position="85"/>
        <end position="105"/>
    </location>
</feature>
<feature type="transmembrane region" description="Helical" evidence="8">
    <location>
        <begin position="111"/>
        <end position="127"/>
    </location>
</feature>
<proteinExistence type="inferred from homology"/>
<dbReference type="GO" id="GO:0016758">
    <property type="term" value="F:hexosyltransferase activity"/>
    <property type="evidence" value="ECO:0007669"/>
    <property type="project" value="InterPro"/>
</dbReference>
<feature type="transmembrane region" description="Helical" evidence="8">
    <location>
        <begin position="286"/>
        <end position="302"/>
    </location>
</feature>
<dbReference type="Pfam" id="PF09594">
    <property type="entry name" value="GT87"/>
    <property type="match status" value="1"/>
</dbReference>
<accession>A0A7X9FRP3</accession>
<evidence type="ECO:0000256" key="6">
    <source>
        <dbReference type="ARBA" id="ARBA00023136"/>
    </source>
</evidence>
<feature type="transmembrane region" description="Helical" evidence="8">
    <location>
        <begin position="256"/>
        <end position="274"/>
    </location>
</feature>
<comment type="caution">
    <text evidence="9">The sequence shown here is derived from an EMBL/GenBank/DDBJ whole genome shotgun (WGS) entry which is preliminary data.</text>
</comment>
<gene>
    <name evidence="9" type="ORF">GYA55_05600</name>
</gene>
<name>A0A7X9FRP3_9DELT</name>
<feature type="transmembrane region" description="Helical" evidence="8">
    <location>
        <begin position="358"/>
        <end position="376"/>
    </location>
</feature>
<evidence type="ECO:0000256" key="4">
    <source>
        <dbReference type="ARBA" id="ARBA00022692"/>
    </source>
</evidence>
<dbReference type="AlphaFoldDB" id="A0A7X9FRP3"/>
<evidence type="ECO:0000256" key="2">
    <source>
        <dbReference type="ARBA" id="ARBA00022475"/>
    </source>
</evidence>
<dbReference type="InterPro" id="IPR018584">
    <property type="entry name" value="GT87"/>
</dbReference>
<feature type="transmembrane region" description="Helical" evidence="8">
    <location>
        <begin position="157"/>
        <end position="182"/>
    </location>
</feature>
<dbReference type="EMBL" id="JAAZON010000235">
    <property type="protein sequence ID" value="NMC62628.1"/>
    <property type="molecule type" value="Genomic_DNA"/>
</dbReference>
<evidence type="ECO:0000313" key="10">
    <source>
        <dbReference type="Proteomes" id="UP000524246"/>
    </source>
</evidence>
<evidence type="ECO:0000256" key="5">
    <source>
        <dbReference type="ARBA" id="ARBA00022989"/>
    </source>
</evidence>
<keyword evidence="3" id="KW-0808">Transferase</keyword>
<feature type="transmembrane region" description="Helical" evidence="8">
    <location>
        <begin position="194"/>
        <end position="217"/>
    </location>
</feature>
<keyword evidence="6 8" id="KW-0472">Membrane</keyword>
<keyword evidence="5 8" id="KW-1133">Transmembrane helix</keyword>
<evidence type="ECO:0000313" key="9">
    <source>
        <dbReference type="EMBL" id="NMC62628.1"/>
    </source>
</evidence>
<evidence type="ECO:0000256" key="3">
    <source>
        <dbReference type="ARBA" id="ARBA00022679"/>
    </source>
</evidence>
<dbReference type="GO" id="GO:0005886">
    <property type="term" value="C:plasma membrane"/>
    <property type="evidence" value="ECO:0007669"/>
    <property type="project" value="UniProtKB-SubCell"/>
</dbReference>
<keyword evidence="2" id="KW-1003">Cell membrane</keyword>
<sequence length="381" mass="43440">MASLAFYDGRPERYKDIGTWDFVQYWSAYRATSEGLNPYDPENLLPFQRSVGVEASKVIMMWNPPWVLVLLSPVLRLEFFSAASLWLIISFFCLAASTQVAINAMTSKSSIYERCLAIALLIFFSPAQQGLKYGQLEGLLTLGIALLFLGFKRKSFVAAGFGLALMSIKPHLFYLLAILIPLFPRPNVQSLSRLLLPTVVLILLSEFLFRGSVSMWLQAMLSYTPSVPNPINWRSSSFGDFLRGIWEYYYGFLPQWPRIFVPMLFFGVSGLYIFRSGGKQLSREKLFLFLLPLSIFSAPYSWPFDQSVILVAHVSIVIMVLRSLCSPWLKLSLIASVFCLNLLTLIISELFFTYQHHLFWYPLACFALFSIVLLQLKEPLN</sequence>
<comment type="subcellular location">
    <subcellularLocation>
        <location evidence="1">Cell membrane</location>
        <topology evidence="1">Multi-pass membrane protein</topology>
    </subcellularLocation>
</comment>
<protein>
    <submittedName>
        <fullName evidence="9">DUF2029 domain-containing protein</fullName>
    </submittedName>
</protein>
<evidence type="ECO:0000256" key="1">
    <source>
        <dbReference type="ARBA" id="ARBA00004651"/>
    </source>
</evidence>
<organism evidence="9 10">
    <name type="scientific">SAR324 cluster bacterium</name>
    <dbReference type="NCBI Taxonomy" id="2024889"/>
    <lineage>
        <taxon>Bacteria</taxon>
        <taxon>Deltaproteobacteria</taxon>
        <taxon>SAR324 cluster</taxon>
    </lineage>
</organism>
<evidence type="ECO:0000256" key="7">
    <source>
        <dbReference type="ARBA" id="ARBA00024033"/>
    </source>
</evidence>
<feature type="transmembrane region" description="Helical" evidence="8">
    <location>
        <begin position="308"/>
        <end position="324"/>
    </location>
</feature>
<reference evidence="9 10" key="1">
    <citation type="journal article" date="2020" name="Biotechnol. Biofuels">
        <title>New insights from the biogas microbiome by comprehensive genome-resolved metagenomics of nearly 1600 species originating from multiple anaerobic digesters.</title>
        <authorList>
            <person name="Campanaro S."/>
            <person name="Treu L."/>
            <person name="Rodriguez-R L.M."/>
            <person name="Kovalovszki A."/>
            <person name="Ziels R.M."/>
            <person name="Maus I."/>
            <person name="Zhu X."/>
            <person name="Kougias P.G."/>
            <person name="Basile A."/>
            <person name="Luo G."/>
            <person name="Schluter A."/>
            <person name="Konstantinidis K.T."/>
            <person name="Angelidaki I."/>
        </authorList>
    </citation>
    <scope>NUCLEOTIDE SEQUENCE [LARGE SCALE GENOMIC DNA]</scope>
    <source>
        <strain evidence="9">AS27yjCOA_65</strain>
    </source>
</reference>
<comment type="similarity">
    <text evidence="7">Belongs to the glycosyltransferase 87 family.</text>
</comment>
<keyword evidence="4 8" id="KW-0812">Transmembrane</keyword>
<feature type="transmembrane region" description="Helical" evidence="8">
    <location>
        <begin position="331"/>
        <end position="352"/>
    </location>
</feature>